<keyword evidence="2" id="KW-1185">Reference proteome</keyword>
<dbReference type="AlphaFoldDB" id="A0A377R033"/>
<dbReference type="Pfam" id="PF10649">
    <property type="entry name" value="DUF2478"/>
    <property type="match status" value="1"/>
</dbReference>
<evidence type="ECO:0000313" key="2">
    <source>
        <dbReference type="Proteomes" id="UP000254293"/>
    </source>
</evidence>
<name>A0A377R033_9NEIS</name>
<gene>
    <name evidence="1" type="ORF">NCTC13336_00567</name>
</gene>
<dbReference type="OrthoDB" id="6050629at2"/>
<evidence type="ECO:0000313" key="1">
    <source>
        <dbReference type="EMBL" id="STR00365.1"/>
    </source>
</evidence>
<sequence>MTEFSTAAVVYDGAGDDAATALWQAFRAVQADGIRAAGLLNPLDAQGRHIKSRLVSAAGGQSFEIFQNLGSGSQGCKLDGGLLAEAAAVLRRAADEGADILFFNKFGQAEIENRGLNGEYLAAVSAGIPVITAVCRKYLDGWRQFCGGEGTELPPDSQAAAAWARAAVRKARP</sequence>
<dbReference type="Proteomes" id="UP000254293">
    <property type="component" value="Unassembled WGS sequence"/>
</dbReference>
<proteinExistence type="predicted"/>
<accession>A0A377R033</accession>
<dbReference type="InterPro" id="IPR018912">
    <property type="entry name" value="DUF2478"/>
</dbReference>
<organism evidence="1 2">
    <name type="scientific">Kingella potus</name>
    <dbReference type="NCBI Taxonomy" id="265175"/>
    <lineage>
        <taxon>Bacteria</taxon>
        <taxon>Pseudomonadati</taxon>
        <taxon>Pseudomonadota</taxon>
        <taxon>Betaproteobacteria</taxon>
        <taxon>Neisseriales</taxon>
        <taxon>Neisseriaceae</taxon>
        <taxon>Kingella</taxon>
    </lineage>
</organism>
<reference evidence="1 2" key="1">
    <citation type="submission" date="2018-06" db="EMBL/GenBank/DDBJ databases">
        <authorList>
            <consortium name="Pathogen Informatics"/>
            <person name="Doyle S."/>
        </authorList>
    </citation>
    <scope>NUCLEOTIDE SEQUENCE [LARGE SCALE GENOMIC DNA]</scope>
    <source>
        <strain evidence="1 2">NCTC13336</strain>
    </source>
</reference>
<dbReference type="EMBL" id="UGJJ01000001">
    <property type="protein sequence ID" value="STR00365.1"/>
    <property type="molecule type" value="Genomic_DNA"/>
</dbReference>
<protein>
    <submittedName>
        <fullName evidence="1">ABC-type molybdate transport system, ATPase component</fullName>
    </submittedName>
</protein>
<dbReference type="RefSeq" id="WP_115307647.1">
    <property type="nucleotide sequence ID" value="NZ_UGJJ01000001.1"/>
</dbReference>